<organism evidence="1 2">
    <name type="scientific">Clostridium neonatale</name>
    <dbReference type="NCBI Taxonomy" id="137838"/>
    <lineage>
        <taxon>Bacteria</taxon>
        <taxon>Bacillati</taxon>
        <taxon>Bacillota</taxon>
        <taxon>Clostridia</taxon>
        <taxon>Eubacteriales</taxon>
        <taxon>Clostridiaceae</taxon>
        <taxon>Clostridium</taxon>
    </lineage>
</organism>
<reference evidence="1" key="1">
    <citation type="submission" date="2022-10" db="EMBL/GenBank/DDBJ databases">
        <authorList>
            <person name="Aires J."/>
            <person name="Mesa V."/>
        </authorList>
    </citation>
    <scope>NUCLEOTIDE SEQUENCE</scope>
    <source>
        <strain evidence="1">Clostridium neonatale JD116</strain>
    </source>
</reference>
<evidence type="ECO:0000313" key="1">
    <source>
        <dbReference type="EMBL" id="CAI3539424.1"/>
    </source>
</evidence>
<accession>A0AAD1YAC5</accession>
<name>A0AAD1YAC5_9CLOT</name>
<dbReference type="AlphaFoldDB" id="A0AAD1YAC5"/>
<dbReference type="EMBL" id="CAMTCP010000011">
    <property type="protein sequence ID" value="CAI3539424.1"/>
    <property type="molecule type" value="Genomic_DNA"/>
</dbReference>
<evidence type="ECO:0000313" key="2">
    <source>
        <dbReference type="Proteomes" id="UP001189143"/>
    </source>
</evidence>
<dbReference type="Proteomes" id="UP001189143">
    <property type="component" value="Unassembled WGS sequence"/>
</dbReference>
<protein>
    <submittedName>
        <fullName evidence="1">Uncharacterized protein</fullName>
    </submittedName>
</protein>
<comment type="caution">
    <text evidence="1">The sequence shown here is derived from an EMBL/GenBank/DDBJ whole genome shotgun (WGS) entry which is preliminary data.</text>
</comment>
<proteinExistence type="predicted"/>
<gene>
    <name evidence="1" type="ORF">CNEO2_100082</name>
</gene>
<sequence length="94" mass="11200">MAFFSERNVIKELKFYPKSQFQEKEVETNEDGSIFYHFTFVRKGVKGYITATYIPSKKIYKSIDMDCNFGRPAGYNNYAELKDVMDHIRFLFKK</sequence>
<dbReference type="RefSeq" id="WP_316371474.1">
    <property type="nucleotide sequence ID" value="NZ_CAMRXC010000251.1"/>
</dbReference>